<dbReference type="InterPro" id="IPR038071">
    <property type="entry name" value="UROD/MetE-like_sf"/>
</dbReference>
<name>A0A317ZU81_9MICO</name>
<evidence type="ECO:0000313" key="2">
    <source>
        <dbReference type="EMBL" id="PXA70808.1"/>
    </source>
</evidence>
<dbReference type="SUPFAM" id="SSF51726">
    <property type="entry name" value="UROD/MetE-like"/>
    <property type="match status" value="1"/>
</dbReference>
<dbReference type="PANTHER" id="PTHR43844">
    <property type="entry name" value="METHIONINE SYNTHASE"/>
    <property type="match status" value="1"/>
</dbReference>
<dbReference type="CDD" id="cd03311">
    <property type="entry name" value="CIMS_C_terminal_like"/>
    <property type="match status" value="1"/>
</dbReference>
<dbReference type="Proteomes" id="UP000246722">
    <property type="component" value="Unassembled WGS sequence"/>
</dbReference>
<keyword evidence="2" id="KW-0808">Transferase</keyword>
<dbReference type="Pfam" id="PF01717">
    <property type="entry name" value="Meth_synt_2"/>
    <property type="match status" value="1"/>
</dbReference>
<keyword evidence="3" id="KW-1185">Reference proteome</keyword>
<dbReference type="Gene3D" id="3.20.20.210">
    <property type="match status" value="1"/>
</dbReference>
<dbReference type="PANTHER" id="PTHR43844:SF2">
    <property type="entry name" value="SYNTHASE, VITAMIN-B12 INDEPENDENT, PUTATIVE (AFU_ORTHOLOGUE AFUA_3G12060)-RELATED"/>
    <property type="match status" value="1"/>
</dbReference>
<dbReference type="EMBL" id="QHLY01000007">
    <property type="protein sequence ID" value="PXA70808.1"/>
    <property type="molecule type" value="Genomic_DNA"/>
</dbReference>
<dbReference type="GO" id="GO:0008270">
    <property type="term" value="F:zinc ion binding"/>
    <property type="evidence" value="ECO:0007669"/>
    <property type="project" value="InterPro"/>
</dbReference>
<evidence type="ECO:0000313" key="3">
    <source>
        <dbReference type="Proteomes" id="UP000246722"/>
    </source>
</evidence>
<dbReference type="OrthoDB" id="244285at2"/>
<dbReference type="AlphaFoldDB" id="A0A317ZU81"/>
<organism evidence="2 3">
    <name type="scientific">Cryobacterium arcticum</name>
    <dbReference type="NCBI Taxonomy" id="670052"/>
    <lineage>
        <taxon>Bacteria</taxon>
        <taxon>Bacillati</taxon>
        <taxon>Actinomycetota</taxon>
        <taxon>Actinomycetes</taxon>
        <taxon>Micrococcales</taxon>
        <taxon>Microbacteriaceae</taxon>
        <taxon>Cryobacterium</taxon>
    </lineage>
</organism>
<protein>
    <submittedName>
        <fullName evidence="2">Epoxyalkane--coenzyme M transferase</fullName>
    </submittedName>
</protein>
<reference evidence="2 3" key="1">
    <citation type="submission" date="2018-05" db="EMBL/GenBank/DDBJ databases">
        <title>Genetic diversity of glacier-inhabiting Cryobacterium bacteria in China and description of Cryobacterium mengkeensis sp. nov. and Arthrobacter glacialis sp. nov.</title>
        <authorList>
            <person name="Liu Q."/>
            <person name="Xin Y.-H."/>
        </authorList>
    </citation>
    <scope>NUCLEOTIDE SEQUENCE [LARGE SCALE GENOMIC DNA]</scope>
    <source>
        <strain evidence="2 3">SK-1</strain>
    </source>
</reference>
<sequence length="415" mass="44970">MTTTNRIPTSHAGSLPRTDALLAANDARQDAAAGQLTLDSPAGFQPLLESAVVDLVQRQADAGITLPGDGEYGKAMSSAVDYGAWWSYSFQRLSGLELLPGGPFDGEPVLSSPGNVRLTTFPDRRDWTLFAEAYGDPKSGISVGDRAPSFPTATGPVRYTGHEAIASDIAHLKTGLAAAGVEQGFITSLSPGSASRIGNTFYATEEEFIWATADALREEYRAVIDAGLILQIDDPSIAENWDQINPAPTVEDYLAFTRIRVEALNHALRGLPEEQIRFHLCWGSWHGPHTTDLEFRYLIDTMLEINAGSYSFEGANARHEHEWRIWEDVTLPEGKTIVPGVIGHATNVVEHPELVADRIERFAGVVGRENVIASTDCGLGGRIHPQIAWAKLDSLVAGANLATERLWKTSTLITS</sequence>
<feature type="domain" description="Cobalamin-independent methionine synthase MetE C-terminal/archaeal" evidence="1">
    <location>
        <begin position="206"/>
        <end position="397"/>
    </location>
</feature>
<evidence type="ECO:0000259" key="1">
    <source>
        <dbReference type="Pfam" id="PF01717"/>
    </source>
</evidence>
<comment type="caution">
    <text evidence="2">The sequence shown here is derived from an EMBL/GenBank/DDBJ whole genome shotgun (WGS) entry which is preliminary data.</text>
</comment>
<proteinExistence type="predicted"/>
<dbReference type="GO" id="GO:0003871">
    <property type="term" value="F:5-methyltetrahydropteroyltriglutamate-homocysteine S-methyltransferase activity"/>
    <property type="evidence" value="ECO:0007669"/>
    <property type="project" value="InterPro"/>
</dbReference>
<gene>
    <name evidence="2" type="ORF">CTB96_07020</name>
</gene>
<dbReference type="InterPro" id="IPR002629">
    <property type="entry name" value="Met_Synth_C/arc"/>
</dbReference>
<dbReference type="RefSeq" id="WP_110126186.1">
    <property type="nucleotide sequence ID" value="NZ_QHLY01000007.1"/>
</dbReference>
<accession>A0A317ZU81</accession>
<dbReference type="GO" id="GO:0009086">
    <property type="term" value="P:methionine biosynthetic process"/>
    <property type="evidence" value="ECO:0007669"/>
    <property type="project" value="InterPro"/>
</dbReference>